<feature type="domain" description="BBS7 GAE" evidence="2">
    <location>
        <begin position="335"/>
        <end position="440"/>
    </location>
</feature>
<name>A0AAW1CNY4_9HEMI</name>
<dbReference type="Pfam" id="PF23360">
    <property type="entry name" value="BBS7_GAE"/>
    <property type="match status" value="1"/>
</dbReference>
<dbReference type="SUPFAM" id="SSF50978">
    <property type="entry name" value="WD40 repeat-like"/>
    <property type="match status" value="1"/>
</dbReference>
<feature type="domain" description="BBS7 beta-propeller" evidence="3">
    <location>
        <begin position="2"/>
        <end position="271"/>
    </location>
</feature>
<dbReference type="GO" id="GO:0034464">
    <property type="term" value="C:BBSome"/>
    <property type="evidence" value="ECO:0007669"/>
    <property type="project" value="TreeGrafter"/>
</dbReference>
<protein>
    <recommendedName>
        <fullName evidence="6">Bardet-Biedl syndrome 2</fullName>
    </recommendedName>
</protein>
<dbReference type="GO" id="GO:0008104">
    <property type="term" value="P:intracellular protein localization"/>
    <property type="evidence" value="ECO:0007669"/>
    <property type="project" value="TreeGrafter"/>
</dbReference>
<dbReference type="EMBL" id="JAPXFL010000013">
    <property type="protein sequence ID" value="KAK9497964.1"/>
    <property type="molecule type" value="Genomic_DNA"/>
</dbReference>
<evidence type="ECO:0000259" key="3">
    <source>
        <dbReference type="Pfam" id="PF23743"/>
    </source>
</evidence>
<feature type="coiled-coil region" evidence="1">
    <location>
        <begin position="292"/>
        <end position="326"/>
    </location>
</feature>
<dbReference type="InterPro" id="IPR056334">
    <property type="entry name" value="BBS7_GAE_dom"/>
</dbReference>
<evidence type="ECO:0000256" key="1">
    <source>
        <dbReference type="SAM" id="Coils"/>
    </source>
</evidence>
<dbReference type="Proteomes" id="UP001461498">
    <property type="component" value="Unassembled WGS sequence"/>
</dbReference>
<comment type="caution">
    <text evidence="4">The sequence shown here is derived from an EMBL/GenBank/DDBJ whole genome shotgun (WGS) entry which is preliminary data.</text>
</comment>
<dbReference type="GO" id="GO:0060271">
    <property type="term" value="P:cilium assembly"/>
    <property type="evidence" value="ECO:0007669"/>
    <property type="project" value="TreeGrafter"/>
</dbReference>
<keyword evidence="1" id="KW-0175">Coiled coil</keyword>
<dbReference type="PANTHER" id="PTHR16074">
    <property type="entry name" value="BARDET-BIEDL SYNDROME 7 PROTEIN"/>
    <property type="match status" value="1"/>
</dbReference>
<dbReference type="GO" id="GO:0005930">
    <property type="term" value="C:axoneme"/>
    <property type="evidence" value="ECO:0007669"/>
    <property type="project" value="TreeGrafter"/>
</dbReference>
<dbReference type="AlphaFoldDB" id="A0AAW1CNY4"/>
<dbReference type="GO" id="GO:0036064">
    <property type="term" value="C:ciliary basal body"/>
    <property type="evidence" value="ECO:0007669"/>
    <property type="project" value="TreeGrafter"/>
</dbReference>
<keyword evidence="5" id="KW-1185">Reference proteome</keyword>
<dbReference type="Pfam" id="PF23743">
    <property type="entry name" value="Beta-prop_BBS7"/>
    <property type="match status" value="1"/>
</dbReference>
<reference evidence="4 5" key="1">
    <citation type="submission" date="2022-12" db="EMBL/GenBank/DDBJ databases">
        <title>Chromosome-level genome assembly of true bugs.</title>
        <authorList>
            <person name="Ma L."/>
            <person name="Li H."/>
        </authorList>
    </citation>
    <scope>NUCLEOTIDE SEQUENCE [LARGE SCALE GENOMIC DNA]</scope>
    <source>
        <strain evidence="4">Lab_2022b</strain>
    </source>
</reference>
<evidence type="ECO:0000313" key="5">
    <source>
        <dbReference type="Proteomes" id="UP001461498"/>
    </source>
</evidence>
<dbReference type="GO" id="GO:0043005">
    <property type="term" value="C:neuron projection"/>
    <property type="evidence" value="ECO:0007669"/>
    <property type="project" value="TreeGrafter"/>
</dbReference>
<evidence type="ECO:0008006" key="6">
    <source>
        <dbReference type="Google" id="ProtNLM"/>
    </source>
</evidence>
<dbReference type="PANTHER" id="PTHR16074:SF4">
    <property type="entry name" value="BARDET-BIEDL SYNDROME 7 PROTEIN"/>
    <property type="match status" value="1"/>
</dbReference>
<gene>
    <name evidence="4" type="ORF">O3M35_003857</name>
</gene>
<evidence type="ECO:0000313" key="4">
    <source>
        <dbReference type="EMBL" id="KAK9497964.1"/>
    </source>
</evidence>
<evidence type="ECO:0000259" key="2">
    <source>
        <dbReference type="Pfam" id="PF23360"/>
    </source>
</evidence>
<proteinExistence type="predicted"/>
<accession>A0AAW1CNY4</accession>
<dbReference type="GO" id="GO:0016020">
    <property type="term" value="C:membrane"/>
    <property type="evidence" value="ECO:0007669"/>
    <property type="project" value="TreeGrafter"/>
</dbReference>
<dbReference type="InterPro" id="IPR056332">
    <property type="entry name" value="Beta-prop_BBS7"/>
</dbReference>
<dbReference type="InterPro" id="IPR036322">
    <property type="entry name" value="WD40_repeat_dom_sf"/>
</dbReference>
<sequence>MQLSFKTLPGEKISTVELGGPLGGLQDKIFISSKNEVRGYTKKGKVFLGFDTNLTESINSMHVIGSDLLVAGTHVYNHFKDCKDVNSYLSSDTINDLIALSVDRTGRLTSILACEDRVLRVIERSSLILTANLTSPATTLILLNNNGGDSGDGIVYATQDGQIALLHIARSKYNWKWIIGNAKNREAARVLAWHDMTKDGTQDLLVGRDDGTIQIYGEPLERVSDTDPLIERYNYTCNESITSVQGGAVGNSAFDEVIATTYTGWLFGLTTEVLEKQVSLDTNNSNVSIKLTAEDKQKIDRLKSEIEDIERSVVKERERYQMATQEDSVGISVIPYLNINDKMLLIKEESLFQLTIEMETAIDNILLQSDIPIKLLDVEKNSAVVSHSGADSGNKVIATYRCQVNTTKVSLIIEIGNESGTLMAYVTPHAQPKACHLRTYPLRHLGHYYRTHTFNSTR</sequence>
<organism evidence="4 5">
    <name type="scientific">Rhynocoris fuscipes</name>
    <dbReference type="NCBI Taxonomy" id="488301"/>
    <lineage>
        <taxon>Eukaryota</taxon>
        <taxon>Metazoa</taxon>
        <taxon>Ecdysozoa</taxon>
        <taxon>Arthropoda</taxon>
        <taxon>Hexapoda</taxon>
        <taxon>Insecta</taxon>
        <taxon>Pterygota</taxon>
        <taxon>Neoptera</taxon>
        <taxon>Paraneoptera</taxon>
        <taxon>Hemiptera</taxon>
        <taxon>Heteroptera</taxon>
        <taxon>Panheteroptera</taxon>
        <taxon>Cimicomorpha</taxon>
        <taxon>Reduviidae</taxon>
        <taxon>Harpactorinae</taxon>
        <taxon>Harpactorini</taxon>
        <taxon>Rhynocoris</taxon>
    </lineage>
</organism>